<dbReference type="InterPro" id="IPR000998">
    <property type="entry name" value="MAM_dom"/>
</dbReference>
<dbReference type="Pfam" id="PF00084">
    <property type="entry name" value="Sushi"/>
    <property type="match status" value="1"/>
</dbReference>
<dbReference type="SUPFAM" id="SSF57535">
    <property type="entry name" value="Complement control module/SCR domain"/>
    <property type="match status" value="1"/>
</dbReference>
<feature type="domain" description="MAM" evidence="3">
    <location>
        <begin position="79"/>
        <end position="220"/>
    </location>
</feature>
<gene>
    <name evidence="5" type="primary">106061947</name>
</gene>
<dbReference type="SUPFAM" id="SSF49899">
    <property type="entry name" value="Concanavalin A-like lectins/glucanases"/>
    <property type="match status" value="1"/>
</dbReference>
<evidence type="ECO:0008006" key="7">
    <source>
        <dbReference type="Google" id="ProtNLM"/>
    </source>
</evidence>
<accession>A0A2C9JP83</accession>
<dbReference type="VEuPathDB" id="VectorBase:BGLB005660"/>
<dbReference type="EnsemblMetazoa" id="BGLB005660-RB">
    <property type="protein sequence ID" value="BGLB005660-PB"/>
    <property type="gene ID" value="BGLB005660"/>
</dbReference>
<feature type="domain" description="Sushi" evidence="4">
    <location>
        <begin position="16"/>
        <end position="71"/>
    </location>
</feature>
<dbReference type="Gene3D" id="2.10.70.10">
    <property type="entry name" value="Complement Module, domain 1"/>
    <property type="match status" value="1"/>
</dbReference>
<evidence type="ECO:0000259" key="3">
    <source>
        <dbReference type="PROSITE" id="PS50060"/>
    </source>
</evidence>
<dbReference type="KEGG" id="bgt:106061947"/>
<sequence>MPHLYSSNSELYISESGCPNFRINQNVRVSEGKQKGSIQSFSCNPTFILSGADRVLCDGTRWSGVSPNCVKYDTLTRNFTCDFEDNGFCGWIQDINDDFDWTRWSGKTLSDKTGPSSDHTGNPNGHYIYIETTDMPHNSKAILMSPTFPPFKGINKCVEFWYHSFGRNAGALRVHLKPTSTKGKPLVIFDRDGLNNDTWFQGFAEIRSQQYTYNVSIFII</sequence>
<comment type="caution">
    <text evidence="2">Lacks conserved residue(s) required for the propagation of feature annotation.</text>
</comment>
<dbReference type="STRING" id="6526.A0A2C9JP83"/>
<dbReference type="PROSITE" id="PS50060">
    <property type="entry name" value="MAM_2"/>
    <property type="match status" value="1"/>
</dbReference>
<dbReference type="InterPro" id="IPR013320">
    <property type="entry name" value="ConA-like_dom_sf"/>
</dbReference>
<dbReference type="SMART" id="SM00032">
    <property type="entry name" value="CCP"/>
    <property type="match status" value="1"/>
</dbReference>
<evidence type="ECO:0000259" key="4">
    <source>
        <dbReference type="PROSITE" id="PS50923"/>
    </source>
</evidence>
<evidence type="ECO:0000313" key="5">
    <source>
        <dbReference type="EnsemblMetazoa" id="BGLB005660-PB"/>
    </source>
</evidence>
<keyword evidence="2" id="KW-0768">Sushi</keyword>
<reference evidence="5" key="1">
    <citation type="submission" date="2020-05" db="UniProtKB">
        <authorList>
            <consortium name="EnsemblMetazoa"/>
        </authorList>
    </citation>
    <scope>IDENTIFICATION</scope>
    <source>
        <strain evidence="5">BB02</strain>
    </source>
</reference>
<protein>
    <recommendedName>
        <fullName evidence="7">MAM domain-containing protein</fullName>
    </recommendedName>
</protein>
<dbReference type="Gene3D" id="2.60.120.200">
    <property type="match status" value="1"/>
</dbReference>
<dbReference type="InterPro" id="IPR000436">
    <property type="entry name" value="Sushi_SCR_CCP_dom"/>
</dbReference>
<proteinExistence type="predicted"/>
<dbReference type="PANTHER" id="PTHR23282">
    <property type="entry name" value="APICAL ENDOSOMAL GLYCOPROTEIN PRECURSOR"/>
    <property type="match status" value="1"/>
</dbReference>
<dbReference type="VEuPathDB" id="VectorBase:BGLAX_049329"/>
<dbReference type="SMART" id="SM00137">
    <property type="entry name" value="MAM"/>
    <property type="match status" value="1"/>
</dbReference>
<dbReference type="InterPro" id="IPR035976">
    <property type="entry name" value="Sushi/SCR/CCP_sf"/>
</dbReference>
<dbReference type="PROSITE" id="PS50923">
    <property type="entry name" value="SUSHI"/>
    <property type="match status" value="1"/>
</dbReference>
<organism evidence="5 6">
    <name type="scientific">Biomphalaria glabrata</name>
    <name type="common">Bloodfluke planorb</name>
    <name type="synonym">Freshwater snail</name>
    <dbReference type="NCBI Taxonomy" id="6526"/>
    <lineage>
        <taxon>Eukaryota</taxon>
        <taxon>Metazoa</taxon>
        <taxon>Spiralia</taxon>
        <taxon>Lophotrochozoa</taxon>
        <taxon>Mollusca</taxon>
        <taxon>Gastropoda</taxon>
        <taxon>Heterobranchia</taxon>
        <taxon>Euthyneura</taxon>
        <taxon>Panpulmonata</taxon>
        <taxon>Hygrophila</taxon>
        <taxon>Lymnaeoidea</taxon>
        <taxon>Planorbidae</taxon>
        <taxon>Biomphalaria</taxon>
    </lineage>
</organism>
<dbReference type="AlphaFoldDB" id="A0A2C9JP83"/>
<dbReference type="Pfam" id="PF00629">
    <property type="entry name" value="MAM"/>
    <property type="match status" value="1"/>
</dbReference>
<evidence type="ECO:0000256" key="1">
    <source>
        <dbReference type="ARBA" id="ARBA00023157"/>
    </source>
</evidence>
<keyword evidence="1" id="KW-1015">Disulfide bond</keyword>
<dbReference type="PANTHER" id="PTHR23282:SF146">
    <property type="entry name" value="RT07201P-RELATED"/>
    <property type="match status" value="1"/>
</dbReference>
<dbReference type="Proteomes" id="UP000076420">
    <property type="component" value="Unassembled WGS sequence"/>
</dbReference>
<dbReference type="InterPro" id="IPR051560">
    <property type="entry name" value="MAM_domain-containing"/>
</dbReference>
<evidence type="ECO:0000256" key="2">
    <source>
        <dbReference type="PROSITE-ProRule" id="PRU00302"/>
    </source>
</evidence>
<name>A0A2C9JP83_BIOGL</name>
<evidence type="ECO:0000313" key="6">
    <source>
        <dbReference type="Proteomes" id="UP000076420"/>
    </source>
</evidence>
<dbReference type="CDD" id="cd06263">
    <property type="entry name" value="MAM"/>
    <property type="match status" value="1"/>
</dbReference>
<dbReference type="GO" id="GO:0016020">
    <property type="term" value="C:membrane"/>
    <property type="evidence" value="ECO:0007669"/>
    <property type="project" value="InterPro"/>
</dbReference>